<dbReference type="NCBIfam" id="NF038032">
    <property type="entry name" value="CehA_McbA_metalo"/>
    <property type="match status" value="1"/>
</dbReference>
<dbReference type="SMART" id="SM00481">
    <property type="entry name" value="POLIIIAc"/>
    <property type="match status" value="1"/>
</dbReference>
<reference evidence="3" key="1">
    <citation type="submission" date="2017-05" db="EMBL/GenBank/DDBJ databases">
        <authorList>
            <person name="Kirkegaard R."/>
            <person name="Mcilroy J S."/>
        </authorList>
    </citation>
    <scope>NUCLEOTIDE SEQUENCE [LARGE SCALE GENOMIC DNA]</scope>
</reference>
<name>A0A1Y6K2M9_9CHLR</name>
<dbReference type="KEGG" id="abat:CFX1CAM_0062"/>
<evidence type="ECO:0000259" key="1">
    <source>
        <dbReference type="SMART" id="SM00481"/>
    </source>
</evidence>
<dbReference type="InterPro" id="IPR052018">
    <property type="entry name" value="PHP_domain"/>
</dbReference>
<dbReference type="InterPro" id="IPR003141">
    <property type="entry name" value="Pol/His_phosphatase_N"/>
</dbReference>
<protein>
    <recommendedName>
        <fullName evidence="1">Polymerase/histidinol phosphatase N-terminal domain-containing protein</fullName>
    </recommendedName>
</protein>
<proteinExistence type="predicted"/>
<dbReference type="InterPro" id="IPR016195">
    <property type="entry name" value="Pol/histidinol_Pase-like"/>
</dbReference>
<dbReference type="PANTHER" id="PTHR42924:SF3">
    <property type="entry name" value="POLYMERASE_HISTIDINOL PHOSPHATASE N-TERMINAL DOMAIN-CONTAINING PROTEIN"/>
    <property type="match status" value="1"/>
</dbReference>
<dbReference type="CDD" id="cd07432">
    <property type="entry name" value="PHP_HisPPase"/>
    <property type="match status" value="1"/>
</dbReference>
<evidence type="ECO:0000313" key="2">
    <source>
        <dbReference type="EMBL" id="SMX53128.1"/>
    </source>
</evidence>
<sequence length="449" mass="49408">MMTGKINQKYDLNSVTIEIFIEAERQGDYITLPFEVPPHTAALNLRYRYARHSHPETKTRAGLFTGREQINVIDLGIIAPDGSQAGASGSDKTEISISESHATPGYRAMSLTPGTWQILIGAYRVAPQGVQVTYELEFIPKAMRLLKGDLHTHTLASDGVLTLEELGSHALRHDLNFVAVTDHNQMVSKDALPDIAGLTMIPGVEWSHYLGHANFIGVDQPYDGPYFTNNLAEARKIFATARERGALITLNHPFEESCPWAFELDALPFDVLEIWNGPMRESNLRSLALWQGLLAEGKKVPICGGSDYHRDRLFQILGGPTMCVYAQSNAASDILAAVRSGCGFITFSPEGPTLDMRCGDARMGESLTFTGGQVVNLDFGDLHKGDILKLITPDDIVDFFTAPMDGEYRCELPVAAPGFMRVEIWRTFLPGVPPLPALISNPIYFDPAM</sequence>
<feature type="domain" description="Polymerase/histidinol phosphatase N-terminal" evidence="1">
    <location>
        <begin position="148"/>
        <end position="210"/>
    </location>
</feature>
<evidence type="ECO:0000313" key="3">
    <source>
        <dbReference type="Proteomes" id="UP000195514"/>
    </source>
</evidence>
<organism evidence="2 3">
    <name type="scientific">Candidatus Brevifilum fermentans</name>
    <dbReference type="NCBI Taxonomy" id="1986204"/>
    <lineage>
        <taxon>Bacteria</taxon>
        <taxon>Bacillati</taxon>
        <taxon>Chloroflexota</taxon>
        <taxon>Anaerolineae</taxon>
        <taxon>Anaerolineales</taxon>
        <taxon>Anaerolineaceae</taxon>
        <taxon>Candidatus Brevifilum</taxon>
    </lineage>
</organism>
<dbReference type="GO" id="GO:0035312">
    <property type="term" value="F:5'-3' DNA exonuclease activity"/>
    <property type="evidence" value="ECO:0007669"/>
    <property type="project" value="TreeGrafter"/>
</dbReference>
<dbReference type="EMBL" id="LT859958">
    <property type="protein sequence ID" value="SMX53128.1"/>
    <property type="molecule type" value="Genomic_DNA"/>
</dbReference>
<dbReference type="GO" id="GO:0004534">
    <property type="term" value="F:5'-3' RNA exonuclease activity"/>
    <property type="evidence" value="ECO:0007669"/>
    <property type="project" value="TreeGrafter"/>
</dbReference>
<dbReference type="AlphaFoldDB" id="A0A1Y6K2M9"/>
<dbReference type="Proteomes" id="UP000195514">
    <property type="component" value="Chromosome I"/>
</dbReference>
<dbReference type="SUPFAM" id="SSF89550">
    <property type="entry name" value="PHP domain-like"/>
    <property type="match status" value="1"/>
</dbReference>
<keyword evidence="3" id="KW-1185">Reference proteome</keyword>
<dbReference type="Gene3D" id="3.20.20.140">
    <property type="entry name" value="Metal-dependent hydrolases"/>
    <property type="match status" value="1"/>
</dbReference>
<gene>
    <name evidence="2" type="ORF">CFX1CAM_0062</name>
</gene>
<dbReference type="PANTHER" id="PTHR42924">
    <property type="entry name" value="EXONUCLEASE"/>
    <property type="match status" value="1"/>
</dbReference>
<accession>A0A1Y6K2M9</accession>